<protein>
    <recommendedName>
        <fullName evidence="7">MFS monocarboxylate transporter</fullName>
    </recommendedName>
</protein>
<evidence type="ECO:0000313" key="5">
    <source>
        <dbReference type="EMBL" id="CAK7224997.1"/>
    </source>
</evidence>
<feature type="transmembrane region" description="Helical" evidence="4">
    <location>
        <begin position="296"/>
        <end position="316"/>
    </location>
</feature>
<dbReference type="Proteomes" id="UP001642482">
    <property type="component" value="Unassembled WGS sequence"/>
</dbReference>
<comment type="subcellular location">
    <subcellularLocation>
        <location evidence="1">Membrane</location>
        <topology evidence="1">Multi-pass membrane protein</topology>
    </subcellularLocation>
</comment>
<feature type="transmembrane region" description="Helical" evidence="4">
    <location>
        <begin position="336"/>
        <end position="353"/>
    </location>
</feature>
<dbReference type="PANTHER" id="PTHR11360">
    <property type="entry name" value="MONOCARBOXYLATE TRANSPORTER"/>
    <property type="match status" value="1"/>
</dbReference>
<keyword evidence="6" id="KW-1185">Reference proteome</keyword>
<feature type="region of interest" description="Disordered" evidence="3">
    <location>
        <begin position="1"/>
        <end position="59"/>
    </location>
</feature>
<dbReference type="InterPro" id="IPR036259">
    <property type="entry name" value="MFS_trans_sf"/>
</dbReference>
<dbReference type="SUPFAM" id="SSF103473">
    <property type="entry name" value="MFS general substrate transporter"/>
    <property type="match status" value="1"/>
</dbReference>
<evidence type="ECO:0000256" key="3">
    <source>
        <dbReference type="SAM" id="MobiDB-lite"/>
    </source>
</evidence>
<reference evidence="5 6" key="1">
    <citation type="submission" date="2024-01" db="EMBL/GenBank/DDBJ databases">
        <authorList>
            <person name="Allen C."/>
            <person name="Tagirdzhanova G."/>
        </authorList>
    </citation>
    <scope>NUCLEOTIDE SEQUENCE [LARGE SCALE GENOMIC DNA]</scope>
</reference>
<evidence type="ECO:0000256" key="4">
    <source>
        <dbReference type="SAM" id="Phobius"/>
    </source>
</evidence>
<feature type="transmembrane region" description="Helical" evidence="4">
    <location>
        <begin position="250"/>
        <end position="270"/>
    </location>
</feature>
<evidence type="ECO:0008006" key="7">
    <source>
        <dbReference type="Google" id="ProtNLM"/>
    </source>
</evidence>
<dbReference type="Pfam" id="PF07690">
    <property type="entry name" value="MFS_1"/>
    <property type="match status" value="1"/>
</dbReference>
<proteinExistence type="inferred from homology"/>
<feature type="transmembrane region" description="Helical" evidence="4">
    <location>
        <begin position="187"/>
        <end position="212"/>
    </location>
</feature>
<feature type="transmembrane region" description="Helical" evidence="4">
    <location>
        <begin position="455"/>
        <end position="473"/>
    </location>
</feature>
<feature type="transmembrane region" description="Helical" evidence="4">
    <location>
        <begin position="365"/>
        <end position="383"/>
    </location>
</feature>
<comment type="caution">
    <text evidence="5">The sequence shown here is derived from an EMBL/GenBank/DDBJ whole genome shotgun (WGS) entry which is preliminary data.</text>
</comment>
<name>A0ABP0BZ25_9PEZI</name>
<evidence type="ECO:0000313" key="6">
    <source>
        <dbReference type="Proteomes" id="UP001642482"/>
    </source>
</evidence>
<dbReference type="InterPro" id="IPR011701">
    <property type="entry name" value="MFS"/>
</dbReference>
<dbReference type="InterPro" id="IPR050327">
    <property type="entry name" value="Proton-linked_MCT"/>
</dbReference>
<feature type="transmembrane region" description="Helical" evidence="4">
    <location>
        <begin position="162"/>
        <end position="181"/>
    </location>
</feature>
<feature type="compositionally biased region" description="Basic and acidic residues" evidence="3">
    <location>
        <begin position="15"/>
        <end position="25"/>
    </location>
</feature>
<feature type="transmembrane region" description="Helical" evidence="4">
    <location>
        <begin position="428"/>
        <end position="449"/>
    </location>
</feature>
<accession>A0ABP0BZ25</accession>
<comment type="similarity">
    <text evidence="2">Belongs to the major facilitator superfamily. Monocarboxylate porter (TC 2.A.1.13) family.</text>
</comment>
<feature type="transmembrane region" description="Helical" evidence="4">
    <location>
        <begin position="219"/>
        <end position="238"/>
    </location>
</feature>
<evidence type="ECO:0000256" key="1">
    <source>
        <dbReference type="ARBA" id="ARBA00004141"/>
    </source>
</evidence>
<organism evidence="5 6">
    <name type="scientific">Sporothrix eucalyptigena</name>
    <dbReference type="NCBI Taxonomy" id="1812306"/>
    <lineage>
        <taxon>Eukaryota</taxon>
        <taxon>Fungi</taxon>
        <taxon>Dikarya</taxon>
        <taxon>Ascomycota</taxon>
        <taxon>Pezizomycotina</taxon>
        <taxon>Sordariomycetes</taxon>
        <taxon>Sordariomycetidae</taxon>
        <taxon>Ophiostomatales</taxon>
        <taxon>Ophiostomataceae</taxon>
        <taxon>Sporothrix</taxon>
    </lineage>
</organism>
<feature type="transmembrane region" description="Helical" evidence="4">
    <location>
        <begin position="389"/>
        <end position="407"/>
    </location>
</feature>
<dbReference type="EMBL" id="CAWUHD010000057">
    <property type="protein sequence ID" value="CAK7224997.1"/>
    <property type="molecule type" value="Genomic_DNA"/>
</dbReference>
<keyword evidence="4" id="KW-1133">Transmembrane helix</keyword>
<keyword evidence="4" id="KW-0472">Membrane</keyword>
<keyword evidence="4" id="KW-0812">Transmembrane</keyword>
<feature type="transmembrane region" description="Helical" evidence="4">
    <location>
        <begin position="132"/>
        <end position="150"/>
    </location>
</feature>
<gene>
    <name evidence="5" type="ORF">SEUCBS140593_005754</name>
</gene>
<dbReference type="PANTHER" id="PTHR11360:SF130">
    <property type="entry name" value="MAJOR FACILITATOR SUPERFAMILY (MFS) PROFILE DOMAIN-CONTAINING PROTEIN-RELATED"/>
    <property type="match status" value="1"/>
</dbReference>
<evidence type="ECO:0000256" key="2">
    <source>
        <dbReference type="ARBA" id="ARBA00006727"/>
    </source>
</evidence>
<sequence>MSQSSKTESPIWADLNEKTPAESNDKQASATDTSLDFRETPSTDPELGAASSEETSPAQPRGFIPVLISYVNPPPPPDADHAGPPPDGGWAAWSTCVCTHLVFSNTWGFVNSFGIFQTYYADFLAPLPPSTISWIGSVQVFLAFFLSAITGRLGDAGYFRSCYWFGVVCMVLGLFGTSFATKYWQLILSQGLAVGLAAGFLCCPTMSIVTTYFSTKRSLALGVITCGNVSGGLVYPAMARQLLPRVGFAWTLRAMGFMQVALLIPAGLLIRPRVRPNKTAQKQPLFDWAALKEPEYALYGLGMIFNIGGTFIIYYYIAAFGRSDALTPSLTYPQSLNLLLIFNGIGIFGRMTAAFSADYVGPLNIVYPMAFISAVCCFSWIAIHDQPGIYGWISVYGIVAGALQALFPAGLSSLTTDMSKIGQRIGMGFTFIGISVVAGPPAAGAMVTLLHGSYLGAQAFAGSMLVVGGFLVMGAKVARIRRVGGGWFGKI</sequence>
<dbReference type="Gene3D" id="1.20.1250.20">
    <property type="entry name" value="MFS general substrate transporter like domains"/>
    <property type="match status" value="1"/>
</dbReference>